<evidence type="ECO:0000313" key="3">
    <source>
        <dbReference type="Proteomes" id="UP000796880"/>
    </source>
</evidence>
<dbReference type="Proteomes" id="UP000796880">
    <property type="component" value="Unassembled WGS sequence"/>
</dbReference>
<gene>
    <name evidence="2" type="ORF">FNV43_RR22596</name>
</gene>
<comment type="similarity">
    <text evidence="1">Belongs to the TIP41 family.</text>
</comment>
<dbReference type="OrthoDB" id="10253878at2759"/>
<dbReference type="PANTHER" id="PTHR21021">
    <property type="entry name" value="GAF/PUTATIVE CYTOSKELETAL PROTEIN"/>
    <property type="match status" value="1"/>
</dbReference>
<accession>A0A8K0GNB9</accession>
<dbReference type="Pfam" id="PF04176">
    <property type="entry name" value="TIP41"/>
    <property type="match status" value="1"/>
</dbReference>
<dbReference type="InterPro" id="IPR007303">
    <property type="entry name" value="TIP41-like"/>
</dbReference>
<dbReference type="InterPro" id="IPR051330">
    <property type="entry name" value="Phosphatase_reg/MetRdx"/>
</dbReference>
<comment type="caution">
    <text evidence="2">The sequence shown here is derived from an EMBL/GenBank/DDBJ whole genome shotgun (WGS) entry which is preliminary data.</text>
</comment>
<dbReference type="EMBL" id="VOIH02000010">
    <property type="protein sequence ID" value="KAF3435507.1"/>
    <property type="molecule type" value="Genomic_DNA"/>
</dbReference>
<name>A0A8K0GNB9_9ROSA</name>
<reference evidence="2" key="1">
    <citation type="submission" date="2020-03" db="EMBL/GenBank/DDBJ databases">
        <title>A high-quality chromosome-level genome assembly of a woody plant with both climbing and erect habits, Rhamnella rubrinervis.</title>
        <authorList>
            <person name="Lu Z."/>
            <person name="Yang Y."/>
            <person name="Zhu X."/>
            <person name="Sun Y."/>
        </authorList>
    </citation>
    <scope>NUCLEOTIDE SEQUENCE</scope>
    <source>
        <strain evidence="2">BYM</strain>
        <tissue evidence="2">Leaf</tissue>
    </source>
</reference>
<evidence type="ECO:0000313" key="2">
    <source>
        <dbReference type="EMBL" id="KAF3435507.1"/>
    </source>
</evidence>
<dbReference type="AlphaFoldDB" id="A0A8K0GNB9"/>
<evidence type="ECO:0000256" key="1">
    <source>
        <dbReference type="ARBA" id="ARBA00006658"/>
    </source>
</evidence>
<proteinExistence type="inferred from homology"/>
<sequence length="259" mass="29535">MEVEVNDNDLKAAGAELLSAGRRGLRINGWEVESRKCSILNSSTVQLWEQKLETSHLPEMEALPPVEVPAAAKWKFRSKPSQQVILDYDYTFTTPYCGSETIEMSENKHEIGDISDGTYNLQWENCNEKIDVAALESKEPILFYDEVVLFEDELADNGVSLLTVKVRVMPSCWFLLLRFWLRVDGVLMRLRDTRMQCIFGDNTNPIILRESCWREETFQALSAKGYPSDSAAYNDPGVISQRLPIIKHKTQKLKVPSNL</sequence>
<organism evidence="2 3">
    <name type="scientific">Rhamnella rubrinervis</name>
    <dbReference type="NCBI Taxonomy" id="2594499"/>
    <lineage>
        <taxon>Eukaryota</taxon>
        <taxon>Viridiplantae</taxon>
        <taxon>Streptophyta</taxon>
        <taxon>Embryophyta</taxon>
        <taxon>Tracheophyta</taxon>
        <taxon>Spermatophyta</taxon>
        <taxon>Magnoliopsida</taxon>
        <taxon>eudicotyledons</taxon>
        <taxon>Gunneridae</taxon>
        <taxon>Pentapetalae</taxon>
        <taxon>rosids</taxon>
        <taxon>fabids</taxon>
        <taxon>Rosales</taxon>
        <taxon>Rhamnaceae</taxon>
        <taxon>rhamnoid group</taxon>
        <taxon>Rhamneae</taxon>
        <taxon>Rhamnella</taxon>
    </lineage>
</organism>
<dbReference type="GO" id="GO:0031929">
    <property type="term" value="P:TOR signaling"/>
    <property type="evidence" value="ECO:0007669"/>
    <property type="project" value="TreeGrafter"/>
</dbReference>
<dbReference type="GO" id="GO:0005829">
    <property type="term" value="C:cytosol"/>
    <property type="evidence" value="ECO:0007669"/>
    <property type="project" value="TreeGrafter"/>
</dbReference>
<protein>
    <recommendedName>
        <fullName evidence="4">TIP41-like protein</fullName>
    </recommendedName>
</protein>
<keyword evidence="3" id="KW-1185">Reference proteome</keyword>
<evidence type="ECO:0008006" key="4">
    <source>
        <dbReference type="Google" id="ProtNLM"/>
    </source>
</evidence>
<dbReference type="PANTHER" id="PTHR21021:SF16">
    <property type="entry name" value="TIP41-LIKE PROTEIN"/>
    <property type="match status" value="1"/>
</dbReference>